<organism evidence="4 5">
    <name type="scientific">Actinomycetospora corticicola</name>
    <dbReference type="NCBI Taxonomy" id="663602"/>
    <lineage>
        <taxon>Bacteria</taxon>
        <taxon>Bacillati</taxon>
        <taxon>Actinomycetota</taxon>
        <taxon>Actinomycetes</taxon>
        <taxon>Pseudonocardiales</taxon>
        <taxon>Pseudonocardiaceae</taxon>
        <taxon>Actinomycetospora</taxon>
    </lineage>
</organism>
<feature type="domain" description="WYL" evidence="3">
    <location>
        <begin position="150"/>
        <end position="216"/>
    </location>
</feature>
<dbReference type="EMBL" id="JACCBN010000001">
    <property type="protein sequence ID" value="NYD37557.1"/>
    <property type="molecule type" value="Genomic_DNA"/>
</dbReference>
<keyword evidence="4" id="KW-0238">DNA-binding</keyword>
<dbReference type="RefSeq" id="WP_179795108.1">
    <property type="nucleotide sequence ID" value="NZ_BAABHP010000025.1"/>
</dbReference>
<evidence type="ECO:0000259" key="3">
    <source>
        <dbReference type="Pfam" id="PF13280"/>
    </source>
</evidence>
<protein>
    <submittedName>
        <fullName evidence="4">Putative DNA-binding transcriptional regulator YafY</fullName>
    </submittedName>
</protein>
<reference evidence="4 5" key="1">
    <citation type="submission" date="2020-07" db="EMBL/GenBank/DDBJ databases">
        <title>Sequencing the genomes of 1000 actinobacteria strains.</title>
        <authorList>
            <person name="Klenk H.-P."/>
        </authorList>
    </citation>
    <scope>NUCLEOTIDE SEQUENCE [LARGE SCALE GENOMIC DNA]</scope>
    <source>
        <strain evidence="4 5">DSM 45772</strain>
    </source>
</reference>
<dbReference type="PANTHER" id="PTHR34580">
    <property type="match status" value="1"/>
</dbReference>
<dbReference type="InterPro" id="IPR026881">
    <property type="entry name" value="WYL_dom"/>
</dbReference>
<evidence type="ECO:0000313" key="5">
    <source>
        <dbReference type="Proteomes" id="UP000535890"/>
    </source>
</evidence>
<dbReference type="SUPFAM" id="SSF46785">
    <property type="entry name" value="Winged helix' DNA-binding domain"/>
    <property type="match status" value="1"/>
</dbReference>
<dbReference type="AlphaFoldDB" id="A0A7Y9DXY5"/>
<feature type="domain" description="Helix-turn-helix type 11" evidence="2">
    <location>
        <begin position="7"/>
        <end position="62"/>
    </location>
</feature>
<dbReference type="Gene3D" id="1.10.10.10">
    <property type="entry name" value="Winged helix-like DNA-binding domain superfamily/Winged helix DNA-binding domain"/>
    <property type="match status" value="1"/>
</dbReference>
<proteinExistence type="predicted"/>
<dbReference type="PANTHER" id="PTHR34580:SF3">
    <property type="entry name" value="PROTEIN PAFB"/>
    <property type="match status" value="1"/>
</dbReference>
<name>A0A7Y9DXY5_9PSEU</name>
<keyword evidence="5" id="KW-1185">Reference proteome</keyword>
<feature type="region of interest" description="Disordered" evidence="1">
    <location>
        <begin position="336"/>
        <end position="367"/>
    </location>
</feature>
<dbReference type="InterPro" id="IPR013196">
    <property type="entry name" value="HTH_11"/>
</dbReference>
<accession>A0A7Y9DXY5</accession>
<dbReference type="InterPro" id="IPR036388">
    <property type="entry name" value="WH-like_DNA-bd_sf"/>
</dbReference>
<evidence type="ECO:0000259" key="2">
    <source>
        <dbReference type="Pfam" id="PF08279"/>
    </source>
</evidence>
<evidence type="ECO:0000313" key="4">
    <source>
        <dbReference type="EMBL" id="NYD37557.1"/>
    </source>
</evidence>
<evidence type="ECO:0000256" key="1">
    <source>
        <dbReference type="SAM" id="MobiDB-lite"/>
    </source>
</evidence>
<dbReference type="InterPro" id="IPR036390">
    <property type="entry name" value="WH_DNA-bd_sf"/>
</dbReference>
<dbReference type="Proteomes" id="UP000535890">
    <property type="component" value="Unassembled WGS sequence"/>
</dbReference>
<sequence>MVRPVGRVLAMLEILQAGGTHTVAELARRVVVDERTARRYVQHLRELDIAVETVRGRYGGYRLARHSRLPPLMFTDEEALAVVWALLADRRDTVGPTSELAVQSASAKVRRVLPAGLARRIDAVLDTVSFTPAPDRDRYEEQDGSARATVLLALAEAARDLRPVSFGYTARRAAATQRHVEPYGIVAHQGRLYLSGFDVTRQAVRTFRLDRIAGVRTLEGTVSAPVDTDPVHHVLGPFAPAPQLHEVALRVHAEPAHVRSWLPETMASATPVDAAGGESGWLRVFLRADRLEWVVGTLVAMDRPFVVEYPEALRDLAAGLASRTAEVAAAASDDAAITAWSGDPGATRTPSSRAPGSTATPSSRTPS</sequence>
<dbReference type="Pfam" id="PF13280">
    <property type="entry name" value="WYL"/>
    <property type="match status" value="1"/>
</dbReference>
<dbReference type="GO" id="GO:0003677">
    <property type="term" value="F:DNA binding"/>
    <property type="evidence" value="ECO:0007669"/>
    <property type="project" value="UniProtKB-KW"/>
</dbReference>
<dbReference type="Pfam" id="PF08279">
    <property type="entry name" value="HTH_11"/>
    <property type="match status" value="1"/>
</dbReference>
<gene>
    <name evidence="4" type="ORF">BJ983_003659</name>
</gene>
<dbReference type="InterPro" id="IPR051534">
    <property type="entry name" value="CBASS_pafABC_assoc_protein"/>
</dbReference>
<comment type="caution">
    <text evidence="4">The sequence shown here is derived from an EMBL/GenBank/DDBJ whole genome shotgun (WGS) entry which is preliminary data.</text>
</comment>
<feature type="compositionally biased region" description="Polar residues" evidence="1">
    <location>
        <begin position="348"/>
        <end position="367"/>
    </location>
</feature>
<dbReference type="PROSITE" id="PS52050">
    <property type="entry name" value="WYL"/>
    <property type="match status" value="1"/>
</dbReference>